<keyword evidence="7 12" id="KW-0904">Protein phosphatase</keyword>
<dbReference type="OrthoDB" id="2590500at2759"/>
<reference evidence="15 16" key="1">
    <citation type="journal article" date="2020" name="Cell">
        <title>Large-Scale Comparative Analyses of Tick Genomes Elucidate Their Genetic Diversity and Vector Capacities.</title>
        <authorList>
            <consortium name="Tick Genome and Microbiome Consortium (TIGMIC)"/>
            <person name="Jia N."/>
            <person name="Wang J."/>
            <person name="Shi W."/>
            <person name="Du L."/>
            <person name="Sun Y."/>
            <person name="Zhan W."/>
            <person name="Jiang J.F."/>
            <person name="Wang Q."/>
            <person name="Zhang B."/>
            <person name="Ji P."/>
            <person name="Bell-Sakyi L."/>
            <person name="Cui X.M."/>
            <person name="Yuan T.T."/>
            <person name="Jiang B.G."/>
            <person name="Yang W.F."/>
            <person name="Lam T.T."/>
            <person name="Chang Q.C."/>
            <person name="Ding S.J."/>
            <person name="Wang X.J."/>
            <person name="Zhu J.G."/>
            <person name="Ruan X.D."/>
            <person name="Zhao L."/>
            <person name="Wei J.T."/>
            <person name="Ye R.Z."/>
            <person name="Que T.C."/>
            <person name="Du C.H."/>
            <person name="Zhou Y.H."/>
            <person name="Cheng J.X."/>
            <person name="Dai P.F."/>
            <person name="Guo W.B."/>
            <person name="Han X.H."/>
            <person name="Huang E.J."/>
            <person name="Li L.F."/>
            <person name="Wei W."/>
            <person name="Gao Y.C."/>
            <person name="Liu J.Z."/>
            <person name="Shao H.Z."/>
            <person name="Wang X."/>
            <person name="Wang C.C."/>
            <person name="Yang T.C."/>
            <person name="Huo Q.B."/>
            <person name="Li W."/>
            <person name="Chen H.Y."/>
            <person name="Chen S.E."/>
            <person name="Zhou L.G."/>
            <person name="Ni X.B."/>
            <person name="Tian J.H."/>
            <person name="Sheng Y."/>
            <person name="Liu T."/>
            <person name="Pan Y.S."/>
            <person name="Xia L.Y."/>
            <person name="Li J."/>
            <person name="Zhao F."/>
            <person name="Cao W.C."/>
        </authorList>
    </citation>
    <scope>NUCLEOTIDE SEQUENCE [LARGE SCALE GENOMIC DNA]</scope>
    <source>
        <strain evidence="15">HaeL-2018</strain>
    </source>
</reference>
<evidence type="ECO:0000256" key="8">
    <source>
        <dbReference type="ARBA" id="ARBA00023242"/>
    </source>
</evidence>
<dbReference type="GO" id="GO:0005634">
    <property type="term" value="C:nucleus"/>
    <property type="evidence" value="ECO:0007669"/>
    <property type="project" value="UniProtKB-SubCell"/>
</dbReference>
<organism evidence="15 16">
    <name type="scientific">Haemaphysalis longicornis</name>
    <name type="common">Bush tick</name>
    <dbReference type="NCBI Taxonomy" id="44386"/>
    <lineage>
        <taxon>Eukaryota</taxon>
        <taxon>Metazoa</taxon>
        <taxon>Ecdysozoa</taxon>
        <taxon>Arthropoda</taxon>
        <taxon>Chelicerata</taxon>
        <taxon>Arachnida</taxon>
        <taxon>Acari</taxon>
        <taxon>Parasitiformes</taxon>
        <taxon>Ixodida</taxon>
        <taxon>Ixodoidea</taxon>
        <taxon>Ixodidae</taxon>
        <taxon>Haemaphysalinae</taxon>
        <taxon>Haemaphysalis</taxon>
    </lineage>
</organism>
<keyword evidence="5 12" id="KW-0378">Hydrolase</keyword>
<comment type="subcellular location">
    <subcellularLocation>
        <location evidence="1 12">Nucleus</location>
    </subcellularLocation>
</comment>
<dbReference type="Gene3D" id="1.25.40.820">
    <property type="match status" value="1"/>
</dbReference>
<dbReference type="InterPro" id="IPR038534">
    <property type="entry name" value="Rtr1/RPAP2_sf"/>
</dbReference>
<dbReference type="PANTHER" id="PTHR14732">
    <property type="entry name" value="RNA POLYMERASE II SUBUNIT B1 CTD PHOSPHATASE RPAP2-RELATED"/>
    <property type="match status" value="1"/>
</dbReference>
<evidence type="ECO:0000256" key="2">
    <source>
        <dbReference type="ARBA" id="ARBA00005676"/>
    </source>
</evidence>
<feature type="compositionally biased region" description="Polar residues" evidence="13">
    <location>
        <begin position="305"/>
        <end position="318"/>
    </location>
</feature>
<comment type="function">
    <text evidence="12">Putative RNA polymerase II subunit B1 C-terminal domain (CTD) phosphatase involved in RNA polymerase II transcription regulation.</text>
</comment>
<feature type="region of interest" description="Disordered" evidence="13">
    <location>
        <begin position="210"/>
        <end position="229"/>
    </location>
</feature>
<dbReference type="PROSITE" id="PS51479">
    <property type="entry name" value="ZF_RTR1"/>
    <property type="match status" value="1"/>
</dbReference>
<dbReference type="InterPro" id="IPR039693">
    <property type="entry name" value="Rtr1/RPAP2"/>
</dbReference>
<keyword evidence="8 12" id="KW-0539">Nucleus</keyword>
<gene>
    <name evidence="15" type="ORF">HPB48_017892</name>
</gene>
<feature type="compositionally biased region" description="Basic and acidic residues" evidence="13">
    <location>
        <begin position="251"/>
        <end position="265"/>
    </location>
</feature>
<dbReference type="Pfam" id="PF04181">
    <property type="entry name" value="RPAP2_Rtr1"/>
    <property type="match status" value="1"/>
</dbReference>
<evidence type="ECO:0000256" key="12">
    <source>
        <dbReference type="RuleBase" id="RU367080"/>
    </source>
</evidence>
<evidence type="ECO:0000256" key="10">
    <source>
        <dbReference type="ARBA" id="ARBA00048336"/>
    </source>
</evidence>
<evidence type="ECO:0000313" key="16">
    <source>
        <dbReference type="Proteomes" id="UP000821853"/>
    </source>
</evidence>
<accession>A0A9J6GPI8</accession>
<evidence type="ECO:0000256" key="9">
    <source>
        <dbReference type="ARBA" id="ARBA00047761"/>
    </source>
</evidence>
<keyword evidence="6 12" id="KW-0862">Zinc</keyword>
<dbReference type="EC" id="3.1.3.16" evidence="12"/>
<dbReference type="Proteomes" id="UP000821853">
    <property type="component" value="Unassembled WGS sequence"/>
</dbReference>
<keyword evidence="16" id="KW-1185">Reference proteome</keyword>
<comment type="caution">
    <text evidence="15">The sequence shown here is derived from an EMBL/GenBank/DDBJ whole genome shotgun (WGS) entry which is preliminary data.</text>
</comment>
<sequence length="468" mass="53259">MGSGKSCSQTQNRYRTPTSRSHRIFVLIMIPDQTNFLQVITIVHGRKQAILKTIERRDACKKRAAQVVEDLLESPLSEEWLLGVLHELSQQDYQDAVEERAILLLCGYPLCSKKITQASIMPKQKYHICVKTKKVYDITHRKQYCSNACYRASTFLKSQLWDGPLWLRDEAEANAKYKIYREEEHRVQGVVKDGRGDEVDLGHKRVTKKEVEQLPESKPEDVVKPAKDVSPYVTPEALKKLAASIDELRLDDSTGSRAEPRKIETSEPADLNISTTLDADSRLGAVPSPQHDTEAAPARNPRATVPSQNQKSWQQVLASEQARREKRSSTSSESEGPPVERVRRALKHWVTAETVAHLVGDGAARRFELNNQPLEAAVRLERYRELYASLCKRLDEEERDYERLASAPLDSDDDEDGQVIARPTAPVPTLKQLQEDLRAEGLEIRERNLDDFNEKEVERPAKRSTLRH</sequence>
<dbReference type="GO" id="GO:0008420">
    <property type="term" value="F:RNA polymerase II CTD heptapeptide repeat phosphatase activity"/>
    <property type="evidence" value="ECO:0007669"/>
    <property type="project" value="UniProtKB-UniRule"/>
</dbReference>
<feature type="region of interest" description="Disordered" evidence="13">
    <location>
        <begin position="405"/>
        <end position="433"/>
    </location>
</feature>
<evidence type="ECO:0000256" key="13">
    <source>
        <dbReference type="SAM" id="MobiDB-lite"/>
    </source>
</evidence>
<dbReference type="OMA" id="HEREDGQ"/>
<evidence type="ECO:0000256" key="1">
    <source>
        <dbReference type="ARBA" id="ARBA00004123"/>
    </source>
</evidence>
<dbReference type="GO" id="GO:0043175">
    <property type="term" value="F:RNA polymerase core enzyme binding"/>
    <property type="evidence" value="ECO:0007669"/>
    <property type="project" value="UniProtKB-UniRule"/>
</dbReference>
<dbReference type="PANTHER" id="PTHR14732:SF0">
    <property type="entry name" value="RNA POLYMERASE II SUBUNIT B1 CTD PHOSPHATASE RPAP2-RELATED"/>
    <property type="match status" value="1"/>
</dbReference>
<comment type="similarity">
    <text evidence="2 11 12">Belongs to the RPAP2 family.</text>
</comment>
<keyword evidence="4 12" id="KW-0863">Zinc-finger</keyword>
<evidence type="ECO:0000256" key="5">
    <source>
        <dbReference type="ARBA" id="ARBA00022801"/>
    </source>
</evidence>
<feature type="region of interest" description="Disordered" evidence="13">
    <location>
        <begin position="251"/>
        <end position="340"/>
    </location>
</feature>
<evidence type="ECO:0000256" key="11">
    <source>
        <dbReference type="PROSITE-ProRule" id="PRU00812"/>
    </source>
</evidence>
<feature type="region of interest" description="Disordered" evidence="13">
    <location>
        <begin position="449"/>
        <end position="468"/>
    </location>
</feature>
<proteinExistence type="inferred from homology"/>
<protein>
    <recommendedName>
        <fullName evidence="12">RNA polymerase II subunit B1 CTD phosphatase RPAP2 homolog</fullName>
        <ecNumber evidence="12">3.1.3.16</ecNumber>
    </recommendedName>
</protein>
<evidence type="ECO:0000256" key="6">
    <source>
        <dbReference type="ARBA" id="ARBA00022833"/>
    </source>
</evidence>
<comment type="catalytic activity">
    <reaction evidence="10 12">
        <text>O-phospho-L-threonyl-[protein] + H2O = L-threonyl-[protein] + phosphate</text>
        <dbReference type="Rhea" id="RHEA:47004"/>
        <dbReference type="Rhea" id="RHEA-COMP:11060"/>
        <dbReference type="Rhea" id="RHEA-COMP:11605"/>
        <dbReference type="ChEBI" id="CHEBI:15377"/>
        <dbReference type="ChEBI" id="CHEBI:30013"/>
        <dbReference type="ChEBI" id="CHEBI:43474"/>
        <dbReference type="ChEBI" id="CHEBI:61977"/>
        <dbReference type="EC" id="3.1.3.16"/>
    </reaction>
</comment>
<evidence type="ECO:0000256" key="3">
    <source>
        <dbReference type="ARBA" id="ARBA00022723"/>
    </source>
</evidence>
<feature type="compositionally biased region" description="Basic and acidic residues" evidence="13">
    <location>
        <begin position="449"/>
        <end position="461"/>
    </location>
</feature>
<evidence type="ECO:0000256" key="4">
    <source>
        <dbReference type="ARBA" id="ARBA00022771"/>
    </source>
</evidence>
<name>A0A9J6GPI8_HAELO</name>
<dbReference type="GO" id="GO:0005737">
    <property type="term" value="C:cytoplasm"/>
    <property type="evidence" value="ECO:0007669"/>
    <property type="project" value="TreeGrafter"/>
</dbReference>
<dbReference type="EMBL" id="JABSTR010000008">
    <property type="protein sequence ID" value="KAH9377194.1"/>
    <property type="molecule type" value="Genomic_DNA"/>
</dbReference>
<feature type="domain" description="RTR1-type" evidence="14">
    <location>
        <begin position="83"/>
        <end position="169"/>
    </location>
</feature>
<dbReference type="GO" id="GO:0008270">
    <property type="term" value="F:zinc ion binding"/>
    <property type="evidence" value="ECO:0007669"/>
    <property type="project" value="UniProtKB-KW"/>
</dbReference>
<dbReference type="InterPro" id="IPR007308">
    <property type="entry name" value="Rtr1/RPAP2_dom"/>
</dbReference>
<evidence type="ECO:0000256" key="7">
    <source>
        <dbReference type="ARBA" id="ARBA00022912"/>
    </source>
</evidence>
<dbReference type="AlphaFoldDB" id="A0A9J6GPI8"/>
<comment type="catalytic activity">
    <reaction evidence="9 12">
        <text>O-phospho-L-seryl-[protein] + H2O = L-seryl-[protein] + phosphate</text>
        <dbReference type="Rhea" id="RHEA:20629"/>
        <dbReference type="Rhea" id="RHEA-COMP:9863"/>
        <dbReference type="Rhea" id="RHEA-COMP:11604"/>
        <dbReference type="ChEBI" id="CHEBI:15377"/>
        <dbReference type="ChEBI" id="CHEBI:29999"/>
        <dbReference type="ChEBI" id="CHEBI:43474"/>
        <dbReference type="ChEBI" id="CHEBI:83421"/>
        <dbReference type="EC" id="3.1.3.16"/>
    </reaction>
</comment>
<evidence type="ECO:0000259" key="14">
    <source>
        <dbReference type="PROSITE" id="PS51479"/>
    </source>
</evidence>
<dbReference type="VEuPathDB" id="VectorBase:HLOH_060738"/>
<keyword evidence="3 12" id="KW-0479">Metal-binding</keyword>
<evidence type="ECO:0000313" key="15">
    <source>
        <dbReference type="EMBL" id="KAH9377194.1"/>
    </source>
</evidence>
<feature type="compositionally biased region" description="Basic and acidic residues" evidence="13">
    <location>
        <begin position="210"/>
        <end position="227"/>
    </location>
</feature>